<dbReference type="GO" id="GO:0009986">
    <property type="term" value="C:cell surface"/>
    <property type="evidence" value="ECO:0007669"/>
    <property type="project" value="TreeGrafter"/>
</dbReference>
<evidence type="ECO:0000256" key="1">
    <source>
        <dbReference type="ARBA" id="ARBA00022729"/>
    </source>
</evidence>
<name>A0AAD9QX62_ACRCE</name>
<feature type="domain" description="Stereocilin LRR" evidence="4">
    <location>
        <begin position="258"/>
        <end position="452"/>
    </location>
</feature>
<gene>
    <name evidence="5" type="ORF">P5673_005931</name>
</gene>
<evidence type="ECO:0000256" key="2">
    <source>
        <dbReference type="ARBA" id="ARBA00023180"/>
    </source>
</evidence>
<sequence>MKFLRLFTLCLSVLVVVLLSPTGVGGNTNCCTQLSIPSECHFLCGIGSQSFWSVTRWKCTHKYFAKVATCDVKNKINYVKLFGQELTQTVKNGFDKLTESLKAKLSDAKEFVKATVQELLSVPQDVLASLKESLGGMTRTQFRGIIDRLTAFTSQNLKKLVAHMNLDSFFANVDKVVTKAWDREQMAAFSQAAYRKFGSSVRQWPVTALQSMKQLLASLDASELAQLTGDIFDKGVSFICMAKFDRDQKAALMIPAKAAYGDVTLWNATVLGGLCNLLEALPVRDILSLAANVVTNAIDAFVKQDFSVPQGKAIIAKLKEEWKDVKSWGIPQLKKLGKLLKDFSVADLKSLTREQFQAIEVILTQLELNPGQVQVLVAKAKELLGSPDQWNRDNLRELGHLVAGLLPSDLRKIGYQVIKDSLQFLKNVDLNLDQAQEIVDKLKKSFDLSQLKTQDIVALAKSIDGFLSSDIGKLAQFAVFSAFPEMKIVKVAMPVLRKFIKRYEEDPTVSKSIAQLGQFAVALSRGELEGENVDKIIRNLDKLGLIPWDKTQILTLAKKIRQRWGAFNGTDSDDSDNPNWGFLNLKKLGHIAVGIAKEELRDLPIRGIENAIDALGQQKDWDRGQIVRVLTRLREYWEMENLDFSNFTEVDINSLGTFLRGLAQEELKKLPEAILLIAIRRLGEQTGLPEDKLKARAFLAVELFKNQTGIDVLNSSHIEDLGSLVAGLSRTALRKITKEAFVDNLYNIARAKGYDEKKLKEIAKLAKQHLEKSDVAEWIGDHWRNLGPAALGLDPSELERINADALEEMLNDFGTFSFSKSQAQALIKAAKKAWGEYDVGKWTGETLRQLGSLVKGLEIGEIKKLGREAFEEAVGVWGQYADVDMATLEALAGKAKQFLANGDISKLTAQVAKRIGRVLLGLNPDDLDKLKLDNIDIIAALGKWKGWRKDQLDRLKPKVQEFLKTLNKDDDAYMSLGQLALSLTKEDISRISQNAFR</sequence>
<evidence type="ECO:0000256" key="3">
    <source>
        <dbReference type="SAM" id="SignalP"/>
    </source>
</evidence>
<protein>
    <recommendedName>
        <fullName evidence="4">Stereocilin LRR domain-containing protein</fullName>
    </recommendedName>
</protein>
<dbReference type="Proteomes" id="UP001249851">
    <property type="component" value="Unassembled WGS sequence"/>
</dbReference>
<evidence type="ECO:0000259" key="4">
    <source>
        <dbReference type="Pfam" id="PF21058"/>
    </source>
</evidence>
<evidence type="ECO:0000313" key="5">
    <source>
        <dbReference type="EMBL" id="KAK2569049.1"/>
    </source>
</evidence>
<accession>A0AAD9QX62</accession>
<feature type="chain" id="PRO_5042192730" description="Stereocilin LRR domain-containing protein" evidence="3">
    <location>
        <begin position="27"/>
        <end position="997"/>
    </location>
</feature>
<keyword evidence="6" id="KW-1185">Reference proteome</keyword>
<reference evidence="5" key="2">
    <citation type="journal article" date="2023" name="Science">
        <title>Genomic signatures of disease resistance in endangered staghorn corals.</title>
        <authorList>
            <person name="Vollmer S.V."/>
            <person name="Selwyn J.D."/>
            <person name="Despard B.A."/>
            <person name="Roesel C.L."/>
        </authorList>
    </citation>
    <scope>NUCLEOTIDE SEQUENCE</scope>
    <source>
        <strain evidence="5">K2</strain>
    </source>
</reference>
<dbReference type="Pfam" id="PF21058">
    <property type="entry name" value="Stereocilin"/>
    <property type="match status" value="1"/>
</dbReference>
<comment type="caution">
    <text evidence="5">The sequence shown here is derived from an EMBL/GenBank/DDBJ whole genome shotgun (WGS) entry which is preliminary data.</text>
</comment>
<dbReference type="InterPro" id="IPR048992">
    <property type="entry name" value="Stereocilin_LRR"/>
</dbReference>
<keyword evidence="1 3" id="KW-0732">Signal</keyword>
<dbReference type="PANTHER" id="PTHR23412:SF17">
    <property type="entry name" value="OTOANCORIN"/>
    <property type="match status" value="1"/>
</dbReference>
<dbReference type="PANTHER" id="PTHR23412">
    <property type="entry name" value="STEREOCILIN RELATED"/>
    <property type="match status" value="1"/>
</dbReference>
<dbReference type="EMBL" id="JARQWQ010000010">
    <property type="protein sequence ID" value="KAK2569049.1"/>
    <property type="molecule type" value="Genomic_DNA"/>
</dbReference>
<proteinExistence type="predicted"/>
<reference evidence="5" key="1">
    <citation type="journal article" date="2023" name="G3 (Bethesda)">
        <title>Whole genome assembly and annotation of the endangered Caribbean coral Acropora cervicornis.</title>
        <authorList>
            <person name="Selwyn J.D."/>
            <person name="Vollmer S.V."/>
        </authorList>
    </citation>
    <scope>NUCLEOTIDE SEQUENCE</scope>
    <source>
        <strain evidence="5">K2</strain>
    </source>
</reference>
<organism evidence="5 6">
    <name type="scientific">Acropora cervicornis</name>
    <name type="common">Staghorn coral</name>
    <dbReference type="NCBI Taxonomy" id="6130"/>
    <lineage>
        <taxon>Eukaryota</taxon>
        <taxon>Metazoa</taxon>
        <taxon>Cnidaria</taxon>
        <taxon>Anthozoa</taxon>
        <taxon>Hexacorallia</taxon>
        <taxon>Scleractinia</taxon>
        <taxon>Astrocoeniina</taxon>
        <taxon>Acroporidae</taxon>
        <taxon>Acropora</taxon>
    </lineage>
</organism>
<dbReference type="AlphaFoldDB" id="A0AAD9QX62"/>
<evidence type="ECO:0000313" key="6">
    <source>
        <dbReference type="Proteomes" id="UP001249851"/>
    </source>
</evidence>
<feature type="signal peptide" evidence="3">
    <location>
        <begin position="1"/>
        <end position="26"/>
    </location>
</feature>
<dbReference type="InterPro" id="IPR026664">
    <property type="entry name" value="Stereocilin-rel"/>
</dbReference>
<dbReference type="GO" id="GO:0007160">
    <property type="term" value="P:cell-matrix adhesion"/>
    <property type="evidence" value="ECO:0007669"/>
    <property type="project" value="TreeGrafter"/>
</dbReference>
<keyword evidence="2" id="KW-0325">Glycoprotein</keyword>